<dbReference type="PROSITE" id="PS51257">
    <property type="entry name" value="PROKAR_LIPOPROTEIN"/>
    <property type="match status" value="1"/>
</dbReference>
<organism evidence="1 2">
    <name type="scientific">Parageobacillus toebii</name>
    <dbReference type="NCBI Taxonomy" id="153151"/>
    <lineage>
        <taxon>Bacteria</taxon>
        <taxon>Bacillati</taxon>
        <taxon>Bacillota</taxon>
        <taxon>Bacilli</taxon>
        <taxon>Bacillales</taxon>
        <taxon>Anoxybacillaceae</taxon>
        <taxon>Parageobacillus</taxon>
    </lineage>
</organism>
<dbReference type="EMBL" id="LQYW01000019">
    <property type="protein sequence ID" value="KYD32243.1"/>
    <property type="molecule type" value="Genomic_DNA"/>
</dbReference>
<dbReference type="RefSeq" id="WP_025950780.1">
    <property type="nucleotide sequence ID" value="NZ_LQYW01000019.1"/>
</dbReference>
<evidence type="ECO:0000313" key="2">
    <source>
        <dbReference type="Proteomes" id="UP000075324"/>
    </source>
</evidence>
<accession>A0A150N6B2</accession>
<sequence>MKLKLIPFVVLLIITILLTGCNEEKNKKKYDSAINQVITLENKYLQKEKIFSDTQILKREDTGIIVFKDGKFIELIYDVSGKQIESLYKRDIDNNYKRYPNTKEELEKVDKDLKIIDYTENIGLK</sequence>
<evidence type="ECO:0000313" key="1">
    <source>
        <dbReference type="EMBL" id="KYD32243.1"/>
    </source>
</evidence>
<reference evidence="1 2" key="1">
    <citation type="submission" date="2016-01" db="EMBL/GenBank/DDBJ databases">
        <title>Draft Genome Sequences of Seven Thermophilic Sporeformers Isolated from Foods.</title>
        <authorList>
            <person name="Berendsen E.M."/>
            <person name="Wells-Bennik M.H."/>
            <person name="Krawcyk A.O."/>
            <person name="De Jong A."/>
            <person name="Holsappel S."/>
            <person name="Eijlander R.T."/>
            <person name="Kuipers O.P."/>
        </authorList>
    </citation>
    <scope>NUCLEOTIDE SEQUENCE [LARGE SCALE GENOMIC DNA]</scope>
    <source>
        <strain evidence="1 2">B4110</strain>
    </source>
</reference>
<proteinExistence type="predicted"/>
<dbReference type="PATRIC" id="fig|153151.4.peg.765"/>
<evidence type="ECO:0008006" key="3">
    <source>
        <dbReference type="Google" id="ProtNLM"/>
    </source>
</evidence>
<protein>
    <recommendedName>
        <fullName evidence="3">DUF4467 domain-containing protein</fullName>
    </recommendedName>
</protein>
<dbReference type="Proteomes" id="UP000075324">
    <property type="component" value="Unassembled WGS sequence"/>
</dbReference>
<dbReference type="AlphaFoldDB" id="A0A150N6B2"/>
<comment type="caution">
    <text evidence="1">The sequence shown here is derived from an EMBL/GenBank/DDBJ whole genome shotgun (WGS) entry which is preliminary data.</text>
</comment>
<name>A0A150N6B2_9BACL</name>
<gene>
    <name evidence="1" type="ORF">B4110_1053</name>
</gene>